<reference evidence="1 2" key="2">
    <citation type="journal article" date="2010" name="BMC Genomics">
        <title>The genome of Geobacter bemidjiensis, exemplar for the subsurface clade of Geobacter species that predominate in Fe(III)-reducing subsurface environments.</title>
        <authorList>
            <person name="Aklujkar M."/>
            <person name="Young N.D."/>
            <person name="Holmes D."/>
            <person name="Chavan M."/>
            <person name="Risso C."/>
            <person name="Kiss H.E."/>
            <person name="Han C.S."/>
            <person name="Land M.L."/>
            <person name="Lovley D.R."/>
        </authorList>
    </citation>
    <scope>NUCLEOTIDE SEQUENCE [LARGE SCALE GENOMIC DNA]</scope>
    <source>
        <strain evidence="2">ATCC BAA-1014 / DSM 16622 / JCM 12645 / Bem</strain>
    </source>
</reference>
<name>B5EDP5_CITBB</name>
<proteinExistence type="predicted"/>
<gene>
    <name evidence="1" type="ordered locus">Gbem_3681</name>
</gene>
<reference evidence="1 2" key="1">
    <citation type="submission" date="2008-07" db="EMBL/GenBank/DDBJ databases">
        <title>Complete sequence of Geobacter bemidjiensis BEM.</title>
        <authorList>
            <consortium name="US DOE Joint Genome Institute"/>
            <person name="Lucas S."/>
            <person name="Copeland A."/>
            <person name="Lapidus A."/>
            <person name="Glavina del Rio T."/>
            <person name="Dalin E."/>
            <person name="Tice H."/>
            <person name="Bruce D."/>
            <person name="Goodwin L."/>
            <person name="Pitluck S."/>
            <person name="Kiss H."/>
            <person name="Brettin T."/>
            <person name="Detter J.C."/>
            <person name="Han C."/>
            <person name="Kuske C.R."/>
            <person name="Schmutz J."/>
            <person name="Larimer F."/>
            <person name="Land M."/>
            <person name="Hauser L."/>
            <person name="Kyrpides N."/>
            <person name="Lykidis A."/>
            <person name="Lovley D."/>
            <person name="Richardson P."/>
        </authorList>
    </citation>
    <scope>NUCLEOTIDE SEQUENCE [LARGE SCALE GENOMIC DNA]</scope>
    <source>
        <strain evidence="2">ATCC BAA-1014 / DSM 16622 / JCM 12645 / Bem</strain>
    </source>
</reference>
<organism evidence="1 2">
    <name type="scientific">Citrifermentans bemidjiense (strain ATCC BAA-1014 / DSM 16622 / JCM 12645 / Bem)</name>
    <name type="common">Geobacter bemidjiensis</name>
    <dbReference type="NCBI Taxonomy" id="404380"/>
    <lineage>
        <taxon>Bacteria</taxon>
        <taxon>Pseudomonadati</taxon>
        <taxon>Thermodesulfobacteriota</taxon>
        <taxon>Desulfuromonadia</taxon>
        <taxon>Geobacterales</taxon>
        <taxon>Geobacteraceae</taxon>
        <taxon>Citrifermentans</taxon>
    </lineage>
</organism>
<evidence type="ECO:0000313" key="2">
    <source>
        <dbReference type="Proteomes" id="UP000008825"/>
    </source>
</evidence>
<dbReference type="AlphaFoldDB" id="B5EDP5"/>
<evidence type="ECO:0000313" key="1">
    <source>
        <dbReference type="EMBL" id="ACH40673.1"/>
    </source>
</evidence>
<dbReference type="STRING" id="404380.Gbem_3681"/>
<dbReference type="Proteomes" id="UP000008825">
    <property type="component" value="Chromosome"/>
</dbReference>
<dbReference type="HOGENOM" id="CLU_2665885_0_0_7"/>
<accession>B5EDP5</accession>
<sequence>MSVQRYMIGYRVELLNGSVRSGTVGVPGDDPAAACRATVAMIRGHVGERYGRPACFADIPPHEVDDISVQILGSA</sequence>
<protein>
    <submittedName>
        <fullName evidence="1">Uncharacterized protein</fullName>
    </submittedName>
</protein>
<dbReference type="KEGG" id="gbm:Gbem_3681"/>
<dbReference type="EMBL" id="CP001124">
    <property type="protein sequence ID" value="ACH40673.1"/>
    <property type="molecule type" value="Genomic_DNA"/>
</dbReference>
<keyword evidence="2" id="KW-1185">Reference proteome</keyword>